<reference evidence="1" key="2">
    <citation type="submission" date="2021-03" db="UniProtKB">
        <authorList>
            <consortium name="EnsemblPlants"/>
        </authorList>
    </citation>
    <scope>IDENTIFICATION</scope>
</reference>
<name>A0A803QXW6_CANSA</name>
<organism evidence="1 2">
    <name type="scientific">Cannabis sativa</name>
    <name type="common">Hemp</name>
    <name type="synonym">Marijuana</name>
    <dbReference type="NCBI Taxonomy" id="3483"/>
    <lineage>
        <taxon>Eukaryota</taxon>
        <taxon>Viridiplantae</taxon>
        <taxon>Streptophyta</taxon>
        <taxon>Embryophyta</taxon>
        <taxon>Tracheophyta</taxon>
        <taxon>Spermatophyta</taxon>
        <taxon>Magnoliopsida</taxon>
        <taxon>eudicotyledons</taxon>
        <taxon>Gunneridae</taxon>
        <taxon>Pentapetalae</taxon>
        <taxon>rosids</taxon>
        <taxon>fabids</taxon>
        <taxon>Rosales</taxon>
        <taxon>Cannabaceae</taxon>
        <taxon>Cannabis</taxon>
    </lineage>
</organism>
<protein>
    <submittedName>
        <fullName evidence="1">Uncharacterized protein</fullName>
    </submittedName>
</protein>
<dbReference type="EMBL" id="UZAU01000103">
    <property type="status" value="NOT_ANNOTATED_CDS"/>
    <property type="molecule type" value="Genomic_DNA"/>
</dbReference>
<accession>A0A803QXW6</accession>
<keyword evidence="2" id="KW-1185">Reference proteome</keyword>
<dbReference type="EnsemblPlants" id="novel_model_271_5bd9a17a">
    <property type="protein sequence ID" value="cds.novel_model_271_5bd9a17a"/>
    <property type="gene ID" value="novel_gene_151_5bd9a17a"/>
</dbReference>
<dbReference type="AlphaFoldDB" id="A0A803QXW6"/>
<evidence type="ECO:0000313" key="1">
    <source>
        <dbReference type="EnsemblPlants" id="cds.novel_model_271_5bd9a17a"/>
    </source>
</evidence>
<sequence length="70" mass="8099">MFRRSRFLVSIQSLISLSSSVHGNRGFMSFSSLKMVRLTVLLDLIFCIMRPMQINPCFFSLIAIRGRRSQ</sequence>
<proteinExistence type="predicted"/>
<reference evidence="1" key="1">
    <citation type="submission" date="2018-11" db="EMBL/GenBank/DDBJ databases">
        <authorList>
            <person name="Grassa J C."/>
        </authorList>
    </citation>
    <scope>NUCLEOTIDE SEQUENCE [LARGE SCALE GENOMIC DNA]</scope>
</reference>
<dbReference type="Gramene" id="novel_model_271_5bd9a17a">
    <property type="protein sequence ID" value="cds.novel_model_271_5bd9a17a"/>
    <property type="gene ID" value="novel_gene_151_5bd9a17a"/>
</dbReference>
<dbReference type="Proteomes" id="UP000596661">
    <property type="component" value="Chromosome 2"/>
</dbReference>
<evidence type="ECO:0000313" key="2">
    <source>
        <dbReference type="Proteomes" id="UP000596661"/>
    </source>
</evidence>